<dbReference type="PANTHER" id="PTHR41771">
    <property type="entry name" value="MEMBRANE PROTEIN-RELATED"/>
    <property type="match status" value="1"/>
</dbReference>
<evidence type="ECO:0000256" key="1">
    <source>
        <dbReference type="SAM" id="MobiDB-lite"/>
    </source>
</evidence>
<proteinExistence type="predicted"/>
<keyword evidence="2" id="KW-1133">Transmembrane helix</keyword>
<feature type="region of interest" description="Disordered" evidence="1">
    <location>
        <begin position="392"/>
        <end position="441"/>
    </location>
</feature>
<reference evidence="4" key="1">
    <citation type="submission" date="2018-05" db="EMBL/GenBank/DDBJ databases">
        <title>Micromonospora globispora sp. nov. and Micromonospora rugosa sp. nov., isolated from marine sediment.</title>
        <authorList>
            <person name="Carro L."/>
            <person name="Aysel V."/>
            <person name="Cetin D."/>
            <person name="Igual J.M."/>
            <person name="Klenk H.-P."/>
            <person name="Trujillo M.E."/>
            <person name="Sahin N."/>
        </authorList>
    </citation>
    <scope>NUCLEOTIDE SEQUENCE [LARGE SCALE GENOMIC DNA]</scope>
    <source>
        <strain evidence="4">S2904</strain>
    </source>
</reference>
<evidence type="ECO:0000313" key="3">
    <source>
        <dbReference type="EMBL" id="PWU47567.1"/>
    </source>
</evidence>
<protein>
    <submittedName>
        <fullName evidence="3">YibE/F family protein</fullName>
    </submittedName>
</protein>
<dbReference type="PANTHER" id="PTHR41771:SF1">
    <property type="entry name" value="MEMBRANE PROTEIN"/>
    <property type="match status" value="1"/>
</dbReference>
<keyword evidence="2" id="KW-0472">Membrane</keyword>
<keyword evidence="2" id="KW-0812">Transmembrane</keyword>
<dbReference type="InterPro" id="IPR012507">
    <property type="entry name" value="YibE_F"/>
</dbReference>
<accession>A0A317K3D0</accession>
<name>A0A317K3D0_9ACTN</name>
<dbReference type="RefSeq" id="WP_109945137.1">
    <property type="nucleotide sequence ID" value="NZ_QGSV01000183.1"/>
</dbReference>
<feature type="transmembrane region" description="Helical" evidence="2">
    <location>
        <begin position="196"/>
        <end position="213"/>
    </location>
</feature>
<dbReference type="Proteomes" id="UP000245683">
    <property type="component" value="Unassembled WGS sequence"/>
</dbReference>
<sequence length="441" mass="45656">MGAVHGDRRTPPASRRVRRLVAAVIVPMIAATVVALAILWPREATPTDPSGANDRRLGTVTAMQLRECAPDEVVETPTGIKVSRCGVVTVRITEGAEAGRTVETQVPDGPGAPTVDIGDDVVVLVLTDPADPSSQQYAISDHQRGVPLVWLTVLVAAAVIGFGRLRGAAALAGLAVTFAVVLLFVLPAIVAGQPPLLVAVVGSATIMFVVLYLTHGVSVRTSVAVLGTLASLVLTGVMAVLAMRVTHMTGYGSEDASTLGIFYQNVDLHGLLLAGIIIGSLGVLDDITVTQAETVAELAAANPAMSRRGLYRAATRVGRAHIASVVNTIVLAYAGASLPVLVLILGSGRGIAETLNSEFIAQEIVRSLVGTLGLVAAVPLTTALAALVTAGRSRKPVTDPTGETPPRPRPADPDRPAAVGVDRGRLANPWDDPEPRDADWP</sequence>
<gene>
    <name evidence="3" type="ORF">DLJ46_14175</name>
</gene>
<feature type="transmembrane region" description="Helical" evidence="2">
    <location>
        <begin position="145"/>
        <end position="162"/>
    </location>
</feature>
<dbReference type="AlphaFoldDB" id="A0A317K3D0"/>
<evidence type="ECO:0000256" key="2">
    <source>
        <dbReference type="SAM" id="Phobius"/>
    </source>
</evidence>
<feature type="transmembrane region" description="Helical" evidence="2">
    <location>
        <begin position="266"/>
        <end position="284"/>
    </location>
</feature>
<keyword evidence="4" id="KW-1185">Reference proteome</keyword>
<comment type="caution">
    <text evidence="3">The sequence shown here is derived from an EMBL/GenBank/DDBJ whole genome shotgun (WGS) entry which is preliminary data.</text>
</comment>
<feature type="transmembrane region" description="Helical" evidence="2">
    <location>
        <begin position="322"/>
        <end position="344"/>
    </location>
</feature>
<evidence type="ECO:0000313" key="4">
    <source>
        <dbReference type="Proteomes" id="UP000245683"/>
    </source>
</evidence>
<feature type="transmembrane region" description="Helical" evidence="2">
    <location>
        <begin position="20"/>
        <end position="40"/>
    </location>
</feature>
<dbReference type="EMBL" id="QGSV01000183">
    <property type="protein sequence ID" value="PWU47567.1"/>
    <property type="molecule type" value="Genomic_DNA"/>
</dbReference>
<dbReference type="OrthoDB" id="5846312at2"/>
<organism evidence="3 4">
    <name type="scientific">Micromonospora globispora</name>
    <dbReference type="NCBI Taxonomy" id="1450148"/>
    <lineage>
        <taxon>Bacteria</taxon>
        <taxon>Bacillati</taxon>
        <taxon>Actinomycetota</taxon>
        <taxon>Actinomycetes</taxon>
        <taxon>Micromonosporales</taxon>
        <taxon>Micromonosporaceae</taxon>
        <taxon>Micromonospora</taxon>
    </lineage>
</organism>
<feature type="transmembrane region" description="Helical" evidence="2">
    <location>
        <begin position="225"/>
        <end position="246"/>
    </location>
</feature>
<dbReference type="Pfam" id="PF07907">
    <property type="entry name" value="YibE_F"/>
    <property type="match status" value="1"/>
</dbReference>
<feature type="transmembrane region" description="Helical" evidence="2">
    <location>
        <begin position="364"/>
        <end position="388"/>
    </location>
</feature>
<feature type="transmembrane region" description="Helical" evidence="2">
    <location>
        <begin position="169"/>
        <end position="190"/>
    </location>
</feature>